<dbReference type="Proteomes" id="UP001196136">
    <property type="component" value="Unassembled WGS sequence"/>
</dbReference>
<dbReference type="InterPro" id="IPR041698">
    <property type="entry name" value="Methyltransf_25"/>
</dbReference>
<reference evidence="2 3" key="1">
    <citation type="submission" date="2021-08" db="EMBL/GenBank/DDBJ databases">
        <title>Muricauda profundi sp. nov., a marine bacterium isolated from deep seawater of the Mariana Trench.</title>
        <authorList>
            <person name="Wei Y."/>
        </authorList>
    </citation>
    <scope>NUCLEOTIDE SEQUENCE [LARGE SCALE GENOMIC DNA]</scope>
    <source>
        <strain evidence="2 3">W52</strain>
    </source>
</reference>
<gene>
    <name evidence="2" type="ORF">K1F36_08715</name>
</gene>
<dbReference type="EMBL" id="JAHZSV010000010">
    <property type="protein sequence ID" value="MBW8199908.1"/>
    <property type="molecule type" value="Genomic_DNA"/>
</dbReference>
<dbReference type="SUPFAM" id="SSF53335">
    <property type="entry name" value="S-adenosyl-L-methionine-dependent methyltransferases"/>
    <property type="match status" value="1"/>
</dbReference>
<accession>A0ABS7ESQ5</accession>
<evidence type="ECO:0000313" key="3">
    <source>
        <dbReference type="Proteomes" id="UP001196136"/>
    </source>
</evidence>
<dbReference type="GO" id="GO:0008168">
    <property type="term" value="F:methyltransferase activity"/>
    <property type="evidence" value="ECO:0007669"/>
    <property type="project" value="UniProtKB-KW"/>
</dbReference>
<protein>
    <submittedName>
        <fullName evidence="2">Class I SAM-dependent methyltransferase</fullName>
    </submittedName>
</protein>
<keyword evidence="2" id="KW-0489">Methyltransferase</keyword>
<dbReference type="GO" id="GO:0032259">
    <property type="term" value="P:methylation"/>
    <property type="evidence" value="ECO:0007669"/>
    <property type="project" value="UniProtKB-KW"/>
</dbReference>
<keyword evidence="2" id="KW-0808">Transferase</keyword>
<evidence type="ECO:0000259" key="1">
    <source>
        <dbReference type="Pfam" id="PF13649"/>
    </source>
</evidence>
<keyword evidence="3" id="KW-1185">Reference proteome</keyword>
<feature type="domain" description="Methyltransferase" evidence="1">
    <location>
        <begin position="60"/>
        <end position="149"/>
    </location>
</feature>
<dbReference type="Pfam" id="PF13649">
    <property type="entry name" value="Methyltransf_25"/>
    <property type="match status" value="1"/>
</dbReference>
<dbReference type="CDD" id="cd02440">
    <property type="entry name" value="AdoMet_MTases"/>
    <property type="match status" value="1"/>
</dbReference>
<dbReference type="Gene3D" id="3.40.50.150">
    <property type="entry name" value="Vaccinia Virus protein VP39"/>
    <property type="match status" value="1"/>
</dbReference>
<organism evidence="2 3">
    <name type="scientific">Flagellimonas abyssi</name>
    <dbReference type="NCBI Taxonomy" id="2864871"/>
    <lineage>
        <taxon>Bacteria</taxon>
        <taxon>Pseudomonadati</taxon>
        <taxon>Bacteroidota</taxon>
        <taxon>Flavobacteriia</taxon>
        <taxon>Flavobacteriales</taxon>
        <taxon>Flavobacteriaceae</taxon>
        <taxon>Flagellimonas</taxon>
    </lineage>
</organism>
<name>A0ABS7ESQ5_9FLAO</name>
<proteinExistence type="predicted"/>
<evidence type="ECO:0000313" key="2">
    <source>
        <dbReference type="EMBL" id="MBW8199908.1"/>
    </source>
</evidence>
<dbReference type="RefSeq" id="WP_220113481.1">
    <property type="nucleotide sequence ID" value="NZ_JAHZSV010000010.1"/>
</dbReference>
<comment type="caution">
    <text evidence="2">The sequence shown here is derived from an EMBL/GenBank/DDBJ whole genome shotgun (WGS) entry which is preliminary data.</text>
</comment>
<dbReference type="InterPro" id="IPR029063">
    <property type="entry name" value="SAM-dependent_MTases_sf"/>
</dbReference>
<sequence>MIDVFGMALKDYQNGQYTEDIKTFSSLDEEDVIPVPYLFRTFDEMPKIEQKALELARGNVLDIGAGAGSHSLYLQNKGLKVTALDNSEGAISVCKARGVESTVKNSILNYSEENFDTLLLLMNGVGLAGKLKNLSAFLQHLASLLQPNGQILLDSSDIVYMFEQDDDGGYWIPDDGSYYGEVEFEMEYKGHKSKPFDWVYVDINTLQNACESNGLNCELILSGEHYDYLAKLTLK</sequence>